<dbReference type="PANTHER" id="PTHR12110:SF53">
    <property type="entry name" value="BLR5974 PROTEIN"/>
    <property type="match status" value="1"/>
</dbReference>
<dbReference type="RefSeq" id="WP_185055344.1">
    <property type="nucleotide sequence ID" value="NZ_BAABIX010000019.1"/>
</dbReference>
<keyword evidence="3" id="KW-1185">Reference proteome</keyword>
<dbReference type="InterPro" id="IPR013022">
    <property type="entry name" value="Xyl_isomerase-like_TIM-brl"/>
</dbReference>
<evidence type="ECO:0000313" key="3">
    <source>
        <dbReference type="Proteomes" id="UP000578449"/>
    </source>
</evidence>
<dbReference type="InterPro" id="IPR036237">
    <property type="entry name" value="Xyl_isomerase-like_sf"/>
</dbReference>
<dbReference type="SUPFAM" id="SSF51658">
    <property type="entry name" value="Xylose isomerase-like"/>
    <property type="match status" value="1"/>
</dbReference>
<gene>
    <name evidence="2" type="ORF">HNP84_008228</name>
</gene>
<dbReference type="Gene3D" id="3.20.20.150">
    <property type="entry name" value="Divalent-metal-dependent TIM barrel enzymes"/>
    <property type="match status" value="1"/>
</dbReference>
<sequence length="357" mass="39563">MTPTGTPSRTPAGTAEAAPAVPGSAIKLGTTLYSLTAEWAFGLYDLDGLLAAVQRAGIGPGIELVASQTLRTYPHVSDDFVRNWHDTLDRYGFVAGSFAANLDMGRRHDRDMTPDEEYEFTEALFRSAHALGFPLVRVQSAKEELIRRLLPLAEELDIVMGYEIHAPYGPNSPEIVRIRELYDEIGSPRLGFVADFSSTMHGMSPTLLRTLRRMGLDDAALDELQRVWATDGSIGERAGAFAGYLGRRGIDVASLGPFARLAFNMQGHVDPREWSDIMPRIVHVHAKFYDIDEHGEEPSIDYRTIVREFVRGGYSGFFSSEWEGHAFADLGEADPLDLVARQHELIRRSIREALADA</sequence>
<protein>
    <submittedName>
        <fullName evidence="2">Sugar phosphate isomerase/epimerase</fullName>
    </submittedName>
</protein>
<name>A0A840PAR0_9ACTN</name>
<accession>A0A840PAR0</accession>
<dbReference type="InterPro" id="IPR050312">
    <property type="entry name" value="IolE/XylAMocC-like"/>
</dbReference>
<keyword evidence="2" id="KW-0413">Isomerase</keyword>
<dbReference type="PANTHER" id="PTHR12110">
    <property type="entry name" value="HYDROXYPYRUVATE ISOMERASE"/>
    <property type="match status" value="1"/>
</dbReference>
<dbReference type="GO" id="GO:0016853">
    <property type="term" value="F:isomerase activity"/>
    <property type="evidence" value="ECO:0007669"/>
    <property type="project" value="UniProtKB-KW"/>
</dbReference>
<organism evidence="2 3">
    <name type="scientific">Thermocatellispora tengchongensis</name>
    <dbReference type="NCBI Taxonomy" id="1073253"/>
    <lineage>
        <taxon>Bacteria</taxon>
        <taxon>Bacillati</taxon>
        <taxon>Actinomycetota</taxon>
        <taxon>Actinomycetes</taxon>
        <taxon>Streptosporangiales</taxon>
        <taxon>Streptosporangiaceae</taxon>
        <taxon>Thermocatellispora</taxon>
    </lineage>
</organism>
<dbReference type="EMBL" id="JACHGN010000023">
    <property type="protein sequence ID" value="MBB5138474.1"/>
    <property type="molecule type" value="Genomic_DNA"/>
</dbReference>
<dbReference type="Proteomes" id="UP000578449">
    <property type="component" value="Unassembled WGS sequence"/>
</dbReference>
<feature type="domain" description="Xylose isomerase-like TIM barrel" evidence="1">
    <location>
        <begin position="51"/>
        <end position="341"/>
    </location>
</feature>
<dbReference type="Pfam" id="PF01261">
    <property type="entry name" value="AP_endonuc_2"/>
    <property type="match status" value="1"/>
</dbReference>
<evidence type="ECO:0000313" key="2">
    <source>
        <dbReference type="EMBL" id="MBB5138474.1"/>
    </source>
</evidence>
<evidence type="ECO:0000259" key="1">
    <source>
        <dbReference type="Pfam" id="PF01261"/>
    </source>
</evidence>
<reference evidence="2 3" key="1">
    <citation type="submission" date="2020-08" db="EMBL/GenBank/DDBJ databases">
        <title>Genomic Encyclopedia of Type Strains, Phase IV (KMG-IV): sequencing the most valuable type-strain genomes for metagenomic binning, comparative biology and taxonomic classification.</title>
        <authorList>
            <person name="Goeker M."/>
        </authorList>
    </citation>
    <scope>NUCLEOTIDE SEQUENCE [LARGE SCALE GENOMIC DNA]</scope>
    <source>
        <strain evidence="2 3">DSM 45615</strain>
    </source>
</reference>
<dbReference type="AlphaFoldDB" id="A0A840PAR0"/>
<comment type="caution">
    <text evidence="2">The sequence shown here is derived from an EMBL/GenBank/DDBJ whole genome shotgun (WGS) entry which is preliminary data.</text>
</comment>
<proteinExistence type="predicted"/>